<evidence type="ECO:0000313" key="1">
    <source>
        <dbReference type="EMBL" id="KAF5328663.1"/>
    </source>
</evidence>
<keyword evidence="2" id="KW-1185">Reference proteome</keyword>
<dbReference type="Proteomes" id="UP000567179">
    <property type="component" value="Unassembled WGS sequence"/>
</dbReference>
<reference evidence="1 2" key="1">
    <citation type="journal article" date="2020" name="ISME J.">
        <title>Uncovering the hidden diversity of litter-decomposition mechanisms in mushroom-forming fungi.</title>
        <authorList>
            <person name="Floudas D."/>
            <person name="Bentzer J."/>
            <person name="Ahren D."/>
            <person name="Johansson T."/>
            <person name="Persson P."/>
            <person name="Tunlid A."/>
        </authorList>
    </citation>
    <scope>NUCLEOTIDE SEQUENCE [LARGE SCALE GENOMIC DNA]</scope>
    <source>
        <strain evidence="1 2">CBS 101986</strain>
    </source>
</reference>
<dbReference type="OrthoDB" id="2750929at2759"/>
<dbReference type="AlphaFoldDB" id="A0A8H5FA05"/>
<accession>A0A8H5FA05</accession>
<comment type="caution">
    <text evidence="1">The sequence shown here is derived from an EMBL/GenBank/DDBJ whole genome shotgun (WGS) entry which is preliminary data.</text>
</comment>
<dbReference type="EMBL" id="JAACJJ010000003">
    <property type="protein sequence ID" value="KAF5328663.1"/>
    <property type="molecule type" value="Genomic_DNA"/>
</dbReference>
<proteinExistence type="predicted"/>
<name>A0A8H5FA05_9AGAR</name>
<protein>
    <submittedName>
        <fullName evidence="1">Uncharacterized protein</fullName>
    </submittedName>
</protein>
<sequence length="432" mass="49079">MARHVLRISQLIHGLSPLRLARCELPGLSLERNGASVKHSMLSSGRTSLIHGRIAQRFYSSSDGTAAKQYFHEVRTLKYERMRSTCQPILNLSGEVAPDIRFKHLSVNDIVAIRYTTGQVPFPSDTEGVLYYDQAKAQIRFRLCKTWDNFQQGKDLVTPRGTAWRMRMGTITRNLRLYASNLALLKDESQTAPQDVDPYLDNHRMVVTSSPERLMSKNQHIFNISGLQNAVIEIQPGGSRADPAELKYMQSASIGSDFHINFPFRPETSGVFYYCQSQVAPTRVGELRFRICSDIQAFDHGSDLPLPSGEIWFLSSRALHLGRYYQPIREHLVKEGLLERDLYPGVPDSMVPSKSSHVTRLGEPFVVDLFGDAFALTFITLRPEISTSKILLRLRTKSKPVSRRAVVHLEEYPSAYLPKRSDKRRPSWHCAF</sequence>
<organism evidence="1 2">
    <name type="scientific">Psilocybe cf. subviscida</name>
    <dbReference type="NCBI Taxonomy" id="2480587"/>
    <lineage>
        <taxon>Eukaryota</taxon>
        <taxon>Fungi</taxon>
        <taxon>Dikarya</taxon>
        <taxon>Basidiomycota</taxon>
        <taxon>Agaricomycotina</taxon>
        <taxon>Agaricomycetes</taxon>
        <taxon>Agaricomycetidae</taxon>
        <taxon>Agaricales</taxon>
        <taxon>Agaricineae</taxon>
        <taxon>Strophariaceae</taxon>
        <taxon>Psilocybe</taxon>
    </lineage>
</organism>
<gene>
    <name evidence="1" type="ORF">D9619_011514</name>
</gene>
<evidence type="ECO:0000313" key="2">
    <source>
        <dbReference type="Proteomes" id="UP000567179"/>
    </source>
</evidence>